<feature type="compositionally biased region" description="Polar residues" evidence="5">
    <location>
        <begin position="45"/>
        <end position="66"/>
    </location>
</feature>
<feature type="domain" description="Helicase ATP-binding" evidence="6">
    <location>
        <begin position="223"/>
        <end position="379"/>
    </location>
</feature>
<evidence type="ECO:0000256" key="3">
    <source>
        <dbReference type="ARBA" id="ARBA00023242"/>
    </source>
</evidence>
<dbReference type="PROSITE" id="PS51194">
    <property type="entry name" value="HELICASE_CTER"/>
    <property type="match status" value="1"/>
</dbReference>
<protein>
    <recommendedName>
        <fullName evidence="11">SWI/SNF-related matrix-associated actin-dependent regulator of chromatin subfamily A-like protein 1</fullName>
    </recommendedName>
</protein>
<evidence type="ECO:0000256" key="4">
    <source>
        <dbReference type="PROSITE-ProRule" id="PRU00800"/>
    </source>
</evidence>
<evidence type="ECO:0000259" key="7">
    <source>
        <dbReference type="PROSITE" id="PS51194"/>
    </source>
</evidence>
<dbReference type="GO" id="GO:0016787">
    <property type="term" value="F:hydrolase activity"/>
    <property type="evidence" value="ECO:0007669"/>
    <property type="project" value="UniProtKB-KW"/>
</dbReference>
<dbReference type="InterPro" id="IPR027417">
    <property type="entry name" value="P-loop_NTPase"/>
</dbReference>
<dbReference type="STRING" id="199890.A0A182PAQ0"/>
<dbReference type="GO" id="GO:0031297">
    <property type="term" value="P:replication fork processing"/>
    <property type="evidence" value="ECO:0007669"/>
    <property type="project" value="TreeGrafter"/>
</dbReference>
<name>A0A182PAQ0_9DIPT</name>
<keyword evidence="3" id="KW-0539">Nucleus</keyword>
<dbReference type="Gene3D" id="3.40.50.300">
    <property type="entry name" value="P-loop containing nucleotide triphosphate hydrolases"/>
    <property type="match status" value="1"/>
</dbReference>
<comment type="subcellular location">
    <subcellularLocation>
        <location evidence="1">Nucleus</location>
    </subcellularLocation>
</comment>
<dbReference type="CDD" id="cd18010">
    <property type="entry name" value="DEXHc_HARP_SMARCAL1"/>
    <property type="match status" value="1"/>
</dbReference>
<feature type="region of interest" description="Disordered" evidence="5">
    <location>
        <begin position="22"/>
        <end position="104"/>
    </location>
</feature>
<dbReference type="Pfam" id="PF00271">
    <property type="entry name" value="Helicase_C"/>
    <property type="match status" value="1"/>
</dbReference>
<dbReference type="AlphaFoldDB" id="A0A182PAQ0"/>
<evidence type="ECO:0000313" key="10">
    <source>
        <dbReference type="Proteomes" id="UP000075885"/>
    </source>
</evidence>
<feature type="domain" description="HARP" evidence="8">
    <location>
        <begin position="107"/>
        <end position="183"/>
    </location>
</feature>
<dbReference type="SMART" id="SM00490">
    <property type="entry name" value="HELICc"/>
    <property type="match status" value="1"/>
</dbReference>
<keyword evidence="2" id="KW-0378">Hydrolase</keyword>
<dbReference type="Gene3D" id="3.40.50.10810">
    <property type="entry name" value="Tandem AAA-ATPase domain"/>
    <property type="match status" value="1"/>
</dbReference>
<dbReference type="SMART" id="SM00487">
    <property type="entry name" value="DEXDc"/>
    <property type="match status" value="1"/>
</dbReference>
<reference evidence="10" key="1">
    <citation type="submission" date="2013-03" db="EMBL/GenBank/DDBJ databases">
        <title>The Genome Sequence of Anopheles epiroticus epiroticus2.</title>
        <authorList>
            <consortium name="The Broad Institute Genomics Platform"/>
            <person name="Neafsey D.E."/>
            <person name="Howell P."/>
            <person name="Walker B."/>
            <person name="Young S.K."/>
            <person name="Zeng Q."/>
            <person name="Gargeya S."/>
            <person name="Fitzgerald M."/>
            <person name="Haas B."/>
            <person name="Abouelleil A."/>
            <person name="Allen A.W."/>
            <person name="Alvarado L."/>
            <person name="Arachchi H.M."/>
            <person name="Berlin A.M."/>
            <person name="Chapman S.B."/>
            <person name="Gainer-Dewar J."/>
            <person name="Goldberg J."/>
            <person name="Griggs A."/>
            <person name="Gujja S."/>
            <person name="Hansen M."/>
            <person name="Howarth C."/>
            <person name="Imamovic A."/>
            <person name="Ireland A."/>
            <person name="Larimer J."/>
            <person name="McCowan C."/>
            <person name="Murphy C."/>
            <person name="Pearson M."/>
            <person name="Poon T.W."/>
            <person name="Priest M."/>
            <person name="Roberts A."/>
            <person name="Saif S."/>
            <person name="Shea T."/>
            <person name="Sisk P."/>
            <person name="Sykes S."/>
            <person name="Wortman J."/>
            <person name="Nusbaum C."/>
            <person name="Birren B."/>
        </authorList>
    </citation>
    <scope>NUCLEOTIDE SEQUENCE [LARGE SCALE GENOMIC DNA]</scope>
    <source>
        <strain evidence="10">Epiroticus2</strain>
    </source>
</reference>
<dbReference type="InterPro" id="IPR049730">
    <property type="entry name" value="SNF2/RAD54-like_C"/>
</dbReference>
<dbReference type="SUPFAM" id="SSF52540">
    <property type="entry name" value="P-loop containing nucleoside triphosphate hydrolases"/>
    <property type="match status" value="2"/>
</dbReference>
<feature type="domain" description="Helicase C-terminal" evidence="7">
    <location>
        <begin position="490"/>
        <end position="647"/>
    </location>
</feature>
<keyword evidence="10" id="KW-1185">Reference proteome</keyword>
<feature type="compositionally biased region" description="Low complexity" evidence="5">
    <location>
        <begin position="67"/>
        <end position="81"/>
    </location>
</feature>
<dbReference type="InterPro" id="IPR038718">
    <property type="entry name" value="SNF2-like_sf"/>
</dbReference>
<evidence type="ECO:0000259" key="6">
    <source>
        <dbReference type="PROSITE" id="PS51192"/>
    </source>
</evidence>
<dbReference type="EnsemblMetazoa" id="AEPI004005-RA">
    <property type="protein sequence ID" value="AEPI004005-PA"/>
    <property type="gene ID" value="AEPI004005"/>
</dbReference>
<feature type="compositionally biased region" description="Low complexity" evidence="5">
    <location>
        <begin position="27"/>
        <end position="42"/>
    </location>
</feature>
<evidence type="ECO:0000256" key="5">
    <source>
        <dbReference type="SAM" id="MobiDB-lite"/>
    </source>
</evidence>
<evidence type="ECO:0000256" key="1">
    <source>
        <dbReference type="ARBA" id="ARBA00004123"/>
    </source>
</evidence>
<reference evidence="9" key="2">
    <citation type="submission" date="2020-05" db="UniProtKB">
        <authorList>
            <consortium name="EnsemblMetazoa"/>
        </authorList>
    </citation>
    <scope>IDENTIFICATION</scope>
    <source>
        <strain evidence="9">Epiroticus2</strain>
    </source>
</reference>
<dbReference type="Pfam" id="PF07443">
    <property type="entry name" value="HARP"/>
    <property type="match status" value="1"/>
</dbReference>
<dbReference type="PANTHER" id="PTHR45766">
    <property type="entry name" value="DNA ANNEALING HELICASE AND ENDONUCLEASE ZRANB3 FAMILY MEMBER"/>
    <property type="match status" value="1"/>
</dbReference>
<dbReference type="InterPro" id="IPR010003">
    <property type="entry name" value="HARP_dom"/>
</dbReference>
<dbReference type="InterPro" id="IPR000330">
    <property type="entry name" value="SNF2_N"/>
</dbReference>
<feature type="compositionally biased region" description="Low complexity" evidence="5">
    <location>
        <begin position="93"/>
        <end position="104"/>
    </location>
</feature>
<dbReference type="PROSITE" id="PS51467">
    <property type="entry name" value="HARP"/>
    <property type="match status" value="1"/>
</dbReference>
<feature type="region of interest" description="Disordered" evidence="5">
    <location>
        <begin position="669"/>
        <end position="722"/>
    </location>
</feature>
<dbReference type="GO" id="GO:0005524">
    <property type="term" value="F:ATP binding"/>
    <property type="evidence" value="ECO:0007669"/>
    <property type="project" value="InterPro"/>
</dbReference>
<organism evidence="9 10">
    <name type="scientific">Anopheles epiroticus</name>
    <dbReference type="NCBI Taxonomy" id="199890"/>
    <lineage>
        <taxon>Eukaryota</taxon>
        <taxon>Metazoa</taxon>
        <taxon>Ecdysozoa</taxon>
        <taxon>Arthropoda</taxon>
        <taxon>Hexapoda</taxon>
        <taxon>Insecta</taxon>
        <taxon>Pterygota</taxon>
        <taxon>Neoptera</taxon>
        <taxon>Endopterygota</taxon>
        <taxon>Diptera</taxon>
        <taxon>Nematocera</taxon>
        <taxon>Culicoidea</taxon>
        <taxon>Culicidae</taxon>
        <taxon>Anophelinae</taxon>
        <taxon>Anopheles</taxon>
    </lineage>
</organism>
<dbReference type="Pfam" id="PF00176">
    <property type="entry name" value="SNF2-rel_dom"/>
    <property type="match status" value="1"/>
</dbReference>
<dbReference type="PROSITE" id="PS51192">
    <property type="entry name" value="HELICASE_ATP_BIND_1"/>
    <property type="match status" value="1"/>
</dbReference>
<dbReference type="GO" id="GO:0006281">
    <property type="term" value="P:DNA repair"/>
    <property type="evidence" value="ECO:0007669"/>
    <property type="project" value="TreeGrafter"/>
</dbReference>
<comment type="similarity">
    <text evidence="4">Belongs to the SNF2/RAD54 helicase family. SMARCAL1 subfamily.</text>
</comment>
<evidence type="ECO:0000259" key="8">
    <source>
        <dbReference type="PROSITE" id="PS51467"/>
    </source>
</evidence>
<evidence type="ECO:0000313" key="9">
    <source>
        <dbReference type="EnsemblMetazoa" id="AEPI004005-PA"/>
    </source>
</evidence>
<feature type="compositionally biased region" description="Acidic residues" evidence="5">
    <location>
        <begin position="710"/>
        <end position="722"/>
    </location>
</feature>
<sequence>MSCTSEEIAEKRRIAIERLNARKKSLESQNNNSSSNKVAAKSINGPPQQASSDRQNKTPLTISTFYGSNQSSFGKSSSSFQAKRSGPSALPYAKPAPKSSTPSSKVAPVFVRTVTCTCSILSDTRFIVDTNGFNEQMIDIFKQIPSKSYEPTTRKWTFELKDYSILQERIATLNPHVVLGGIPKFVLQEFANGAKPKPSRICLNAIEPSLVESLLEFQKEGVAFAIDKGGRVLIADEMGLGKTYQAIAVADFYQQDWPLLVCTTASTRDSWAHKIRQLLPHIPVHGIAALNSGQDYIGESRVLIASYSMMERCGEKLLDRGFGMLIFDESHTLKNFKAKCTTVALALAKRARRVVLLSGTPALSRPVELFTQLQMLDGRFCSFKEYSTRYCAGKQSNFGWDASGQSNLAELNLLLGRKFMIRRTKDEVMSELTEKNRETIVLDPSYLWTNEDVEDNMSSYAADYSTSKGRQREEALLKYYSITAEAKAPAVCAYLKEVVKENKKFIVFAHHRSMLDAIEKSLSKQKVDFIRIDGTTRSDLRGALVERFQTKANCRAAVLSLKACNAGITLTAAQLVLFAELDWNPSTLAQAESRAHRIGQEDNVTVRYLLAKKTADDIIWTMLQRKQETLSRVGLCNEDFSDASNVQAPCNAGNIEPFLNKSLSPGGPKKGTLDGFVHRSSPALPSKPQPTATGSTTLKEHDCLDSFLNPDDDDDDLAGLEL</sequence>
<dbReference type="InterPro" id="IPR014001">
    <property type="entry name" value="Helicase_ATP-bd"/>
</dbReference>
<dbReference type="FunFam" id="3.40.50.10810:FF:000066">
    <property type="entry name" value="Uncharacterized protein (Fragment)"/>
    <property type="match status" value="1"/>
</dbReference>
<dbReference type="FunFam" id="3.40.50.300:FF:003519">
    <property type="entry name" value="GD23310"/>
    <property type="match status" value="1"/>
</dbReference>
<dbReference type="CDD" id="cd18793">
    <property type="entry name" value="SF2_C_SNF"/>
    <property type="match status" value="1"/>
</dbReference>
<proteinExistence type="inferred from homology"/>
<evidence type="ECO:0000256" key="2">
    <source>
        <dbReference type="ARBA" id="ARBA00022801"/>
    </source>
</evidence>
<dbReference type="Proteomes" id="UP000075885">
    <property type="component" value="Unassembled WGS sequence"/>
</dbReference>
<accession>A0A182PAQ0</accession>
<evidence type="ECO:0008006" key="11">
    <source>
        <dbReference type="Google" id="ProtNLM"/>
    </source>
</evidence>
<dbReference type="VEuPathDB" id="VectorBase:AEPI004005"/>
<dbReference type="PANTHER" id="PTHR45766:SF6">
    <property type="entry name" value="SWI_SNF-RELATED MATRIX-ASSOCIATED ACTIN-DEPENDENT REGULATOR OF CHROMATIN SUBFAMILY A-LIKE PROTEIN 1"/>
    <property type="match status" value="1"/>
</dbReference>
<dbReference type="InterPro" id="IPR001650">
    <property type="entry name" value="Helicase_C-like"/>
</dbReference>
<dbReference type="GO" id="GO:0043596">
    <property type="term" value="C:nuclear replication fork"/>
    <property type="evidence" value="ECO:0007669"/>
    <property type="project" value="TreeGrafter"/>
</dbReference>